<accession>A0A0U5BS03</accession>
<organism evidence="3 5">
    <name type="scientific">Microcella alkaliphila</name>
    <dbReference type="NCBI Taxonomy" id="279828"/>
    <lineage>
        <taxon>Bacteria</taxon>
        <taxon>Bacillati</taxon>
        <taxon>Actinomycetota</taxon>
        <taxon>Actinomycetes</taxon>
        <taxon>Micrococcales</taxon>
        <taxon>Microbacteriaceae</taxon>
        <taxon>Microcella</taxon>
    </lineage>
</organism>
<keyword evidence="2" id="KW-0812">Transmembrane</keyword>
<dbReference type="AlphaFoldDB" id="A0A0U5BS03"/>
<name>A0A0U5BS03_9MICO</name>
<evidence type="ECO:0000313" key="4">
    <source>
        <dbReference type="EMBL" id="RZT60827.1"/>
    </source>
</evidence>
<proteinExistence type="predicted"/>
<keyword evidence="2" id="KW-1133">Transmembrane helix</keyword>
<feature type="region of interest" description="Disordered" evidence="1">
    <location>
        <begin position="1"/>
        <end position="20"/>
    </location>
</feature>
<gene>
    <name evidence="4" type="ORF">EV140_1349</name>
    <name evidence="3" type="ORF">MalAC0309_2666</name>
</gene>
<reference evidence="5" key="2">
    <citation type="submission" date="2015-12" db="EMBL/GenBank/DDBJ databases">
        <authorList>
            <person name="Shamseldin A."/>
            <person name="Moawad H."/>
            <person name="Abd El-Rahim W.M."/>
            <person name="Sadowsky M.J."/>
        </authorList>
    </citation>
    <scope>NUCLEOTIDE SEQUENCE [LARGE SCALE GENOMIC DNA]</scope>
    <source>
        <strain evidence="5">JAM AC0309</strain>
    </source>
</reference>
<reference evidence="4 6" key="1">
    <citation type="journal article" date="2015" name="Stand. Genomic Sci.">
        <title>Genomic Encyclopedia of Bacterial and Archaeal Type Strains, Phase III: the genomes of soil and plant-associated and newly described type strains.</title>
        <authorList>
            <person name="Whitman W.B."/>
            <person name="Woyke T."/>
            <person name="Klenk H.P."/>
            <person name="Zhou Y."/>
            <person name="Lilburn T.G."/>
            <person name="Beck B.J."/>
            <person name="De Vos P."/>
            <person name="Vandamme P."/>
            <person name="Eisen J.A."/>
            <person name="Garrity G."/>
            <person name="Hugenholtz P."/>
            <person name="Kyrpides N.C."/>
        </authorList>
    </citation>
    <scope>NUCLEOTIDE SEQUENCE [LARGE SCALE GENOMIC DNA]</scope>
    <source>
        <strain evidence="4 6">AC4r</strain>
    </source>
</reference>
<dbReference type="Proteomes" id="UP000218965">
    <property type="component" value="Chromosome"/>
</dbReference>
<evidence type="ECO:0000313" key="6">
    <source>
        <dbReference type="Proteomes" id="UP000292408"/>
    </source>
</evidence>
<keyword evidence="6" id="KW-1185">Reference proteome</keyword>
<feature type="compositionally biased region" description="Basic and acidic residues" evidence="1">
    <location>
        <begin position="1"/>
        <end position="19"/>
    </location>
</feature>
<reference evidence="3 5" key="4">
    <citation type="submission" date="2016-01" db="EMBL/GenBank/DDBJ databases">
        <title>Microcella alkaliphila JAM AC0309 whole genome shotgun sequence.</title>
        <authorList>
            <person name="Kurata A."/>
            <person name="Hirose Y."/>
            <person name="Kishimoto N."/>
            <person name="Kobayashi T."/>
        </authorList>
    </citation>
    <scope>NUCLEOTIDE SEQUENCE [LARGE SCALE GENOMIC DNA]</scope>
    <source>
        <strain evidence="3 5">JAM AC0309</strain>
    </source>
</reference>
<sequence>MVFNRDDELKLPGDDEKKKQGVSMNRLALWLVVGAFGAYLLLSGIFGILEKSGQ</sequence>
<feature type="transmembrane region" description="Helical" evidence="2">
    <location>
        <begin position="27"/>
        <end position="49"/>
    </location>
</feature>
<evidence type="ECO:0000256" key="1">
    <source>
        <dbReference type="SAM" id="MobiDB-lite"/>
    </source>
</evidence>
<dbReference type="Proteomes" id="UP000292408">
    <property type="component" value="Unassembled WGS sequence"/>
</dbReference>
<keyword evidence="2" id="KW-0472">Membrane</keyword>
<dbReference type="RefSeq" id="WP_157985624.1">
    <property type="nucleotide sequence ID" value="NZ_AP017315.1"/>
</dbReference>
<evidence type="ECO:0000256" key="2">
    <source>
        <dbReference type="SAM" id="Phobius"/>
    </source>
</evidence>
<dbReference type="KEGG" id="malk:MalAC0309_2666"/>
<protein>
    <submittedName>
        <fullName evidence="3">Uncharacterized protein</fullName>
    </submittedName>
</protein>
<dbReference type="OrthoDB" id="5122910at2"/>
<reference evidence="4" key="5">
    <citation type="submission" date="2019-02" db="EMBL/GenBank/DDBJ databases">
        <authorList>
            <person name="Whitman W."/>
            <person name="Huntemann M."/>
            <person name="Clum A."/>
            <person name="Pillay M."/>
            <person name="Palaniappan K."/>
            <person name="Varghese N."/>
            <person name="Mikhailova N."/>
            <person name="Stamatis D."/>
            <person name="Reddy T."/>
            <person name="Daum C."/>
            <person name="Shapiro N."/>
            <person name="Ivanova N."/>
            <person name="Kyrpides N."/>
            <person name="Woyke T."/>
        </authorList>
    </citation>
    <scope>NUCLEOTIDE SEQUENCE</scope>
    <source>
        <strain evidence="4">AC4r</strain>
    </source>
</reference>
<reference evidence="3" key="3">
    <citation type="submission" date="2015-12" db="EMBL/GenBank/DDBJ databases">
        <authorList>
            <consortium name="Microcella alkaliphila JAM AC0309 genome sequencing consortium"/>
            <person name="Kurata A."/>
            <person name="Hirose Y."/>
            <person name="Kishimoto N."/>
            <person name="Kobayashi T."/>
        </authorList>
    </citation>
    <scope>NUCLEOTIDE SEQUENCE</scope>
    <source>
        <strain evidence="3">JAM AC0309</strain>
    </source>
</reference>
<dbReference type="EMBL" id="AP017315">
    <property type="protein sequence ID" value="BAU33500.1"/>
    <property type="molecule type" value="Genomic_DNA"/>
</dbReference>
<evidence type="ECO:0000313" key="3">
    <source>
        <dbReference type="EMBL" id="BAU33500.1"/>
    </source>
</evidence>
<evidence type="ECO:0000313" key="5">
    <source>
        <dbReference type="Proteomes" id="UP000218965"/>
    </source>
</evidence>
<dbReference type="EMBL" id="SGXT01000014">
    <property type="protein sequence ID" value="RZT60827.1"/>
    <property type="molecule type" value="Genomic_DNA"/>
</dbReference>